<accession>A0A223LH73</accession>
<evidence type="ECO:0000256" key="3">
    <source>
        <dbReference type="SAM" id="Phobius"/>
    </source>
</evidence>
<name>A0A223LH73_9CAUD</name>
<evidence type="ECO:0000313" key="5">
    <source>
        <dbReference type="Proteomes" id="UP000225553"/>
    </source>
</evidence>
<evidence type="ECO:0000313" key="4">
    <source>
        <dbReference type="EMBL" id="ASU03574.1"/>
    </source>
</evidence>
<feature type="transmembrane region" description="Helical" evidence="3">
    <location>
        <begin position="15"/>
        <end position="35"/>
    </location>
</feature>
<evidence type="ECO:0000256" key="1">
    <source>
        <dbReference type="SAM" id="Coils"/>
    </source>
</evidence>
<dbReference type="EMBL" id="MF459646">
    <property type="protein sequence ID" value="ASU03574.1"/>
    <property type="molecule type" value="Genomic_DNA"/>
</dbReference>
<feature type="coiled-coil region" evidence="1">
    <location>
        <begin position="49"/>
        <end position="98"/>
    </location>
</feature>
<keyword evidence="3" id="KW-1133">Transmembrane helix</keyword>
<sequence length="138" mass="15320">MSEFKDALFSDKLRGVTTLVLLMIILCIVLLSWMFPKQSSVSEKTLDTLQNVANQMERVGNNIERASLAQEKRNTLLEQQLSDRKDSREKDYDALEQKYGKYNGNATVGDAAVGVQRQTVNEGSRHVPTGAGAASKDK</sequence>
<keyword evidence="3" id="KW-0472">Membrane</keyword>
<gene>
    <name evidence="4" type="ORF">RISINGSUN_96</name>
</gene>
<protein>
    <submittedName>
        <fullName evidence="4">Uncharacterized protein</fullName>
    </submittedName>
</protein>
<dbReference type="Proteomes" id="UP000225553">
    <property type="component" value="Segment"/>
</dbReference>
<proteinExistence type="predicted"/>
<feature type="region of interest" description="Disordered" evidence="2">
    <location>
        <begin position="118"/>
        <end position="138"/>
    </location>
</feature>
<organism evidence="4 5">
    <name type="scientific">Erwinia phage vB_EamM_RisingSun</name>
    <dbReference type="NCBI Taxonomy" id="2026080"/>
    <lineage>
        <taxon>Viruses</taxon>
        <taxon>Duplodnaviria</taxon>
        <taxon>Heunggongvirae</taxon>
        <taxon>Uroviricota</taxon>
        <taxon>Caudoviricetes</taxon>
        <taxon>Chimalliviridae</taxon>
        <taxon>Risingsunvirus</taxon>
        <taxon>Risingsunvirus risingsun</taxon>
    </lineage>
</organism>
<reference evidence="5" key="1">
    <citation type="submission" date="2017-07" db="EMBL/GenBank/DDBJ databases">
        <authorList>
            <person name="Putnam M.J."/>
            <person name="Sharma R."/>
            <person name="Kruger J.L."/>
            <person name="Berg J.A."/>
            <person name="Payne A.M."/>
            <person name="Fajardo C.P."/>
            <person name="Breakwell D.P."/>
            <person name="Hope S."/>
            <person name="Grose J.H."/>
        </authorList>
    </citation>
    <scope>NUCLEOTIDE SEQUENCE [LARGE SCALE GENOMIC DNA]</scope>
</reference>
<keyword evidence="1" id="KW-0175">Coiled coil</keyword>
<keyword evidence="3" id="KW-0812">Transmembrane</keyword>
<keyword evidence="5" id="KW-1185">Reference proteome</keyword>
<evidence type="ECO:0000256" key="2">
    <source>
        <dbReference type="SAM" id="MobiDB-lite"/>
    </source>
</evidence>